<protein>
    <submittedName>
        <fullName evidence="2">Uncharacterized protein</fullName>
    </submittedName>
</protein>
<keyword evidence="1" id="KW-0472">Membrane</keyword>
<sequence>MTAGTLKEYIGNIYSLEVSLYNQRSLFKNLLDETDRLARSKGEALNKVWNAQFKLDGKETAGYAIGGACVGTLIGAFTSVPFFAGTIGGLLIALLLAAVSEYCATVRARRDNKKIEAANRQIVQSNQLRQSQARKKISILNQELDVLKKSFEETKAILDKYYSKDIVFPKYRNLPAISSIYEYLCAGRCTTLEGHEGAYNIFENEVYQKLIISKLDEVIRRLDDIAQNQHMLYQAIRESNANTQRLTQVMYNVADRLGRIEDSNEVIAHNGKIAAQNLKVLTWLEVSREISRA</sequence>
<organism evidence="2">
    <name type="scientific">bioreactor metagenome</name>
    <dbReference type="NCBI Taxonomy" id="1076179"/>
    <lineage>
        <taxon>unclassified sequences</taxon>
        <taxon>metagenomes</taxon>
        <taxon>ecological metagenomes</taxon>
    </lineage>
</organism>
<keyword evidence="1" id="KW-1133">Transmembrane helix</keyword>
<reference evidence="2" key="1">
    <citation type="submission" date="2019-08" db="EMBL/GenBank/DDBJ databases">
        <authorList>
            <person name="Kucharzyk K."/>
            <person name="Murdoch R.W."/>
            <person name="Higgins S."/>
            <person name="Loffler F."/>
        </authorList>
    </citation>
    <scope>NUCLEOTIDE SEQUENCE</scope>
</reference>
<name>A0A644ZPX2_9ZZZZ</name>
<gene>
    <name evidence="2" type="ORF">SDC9_89682</name>
</gene>
<feature type="transmembrane region" description="Helical" evidence="1">
    <location>
        <begin position="83"/>
        <end position="104"/>
    </location>
</feature>
<dbReference type="AlphaFoldDB" id="A0A644ZPX2"/>
<dbReference type="EMBL" id="VSSQ01009941">
    <property type="protein sequence ID" value="MPM43010.1"/>
    <property type="molecule type" value="Genomic_DNA"/>
</dbReference>
<keyword evidence="1" id="KW-0812">Transmembrane</keyword>
<feature type="transmembrane region" description="Helical" evidence="1">
    <location>
        <begin position="60"/>
        <end position="77"/>
    </location>
</feature>
<evidence type="ECO:0000313" key="2">
    <source>
        <dbReference type="EMBL" id="MPM43010.1"/>
    </source>
</evidence>
<accession>A0A644ZPX2</accession>
<comment type="caution">
    <text evidence="2">The sequence shown here is derived from an EMBL/GenBank/DDBJ whole genome shotgun (WGS) entry which is preliminary data.</text>
</comment>
<evidence type="ECO:0000256" key="1">
    <source>
        <dbReference type="SAM" id="Phobius"/>
    </source>
</evidence>
<proteinExistence type="predicted"/>